<evidence type="ECO:0000313" key="3">
    <source>
        <dbReference type="EMBL" id="CAK8684637.1"/>
    </source>
</evidence>
<dbReference type="Proteomes" id="UP001642483">
    <property type="component" value="Unassembled WGS sequence"/>
</dbReference>
<accession>A0ABP0FYH2</accession>
<feature type="transmembrane region" description="Helical" evidence="1">
    <location>
        <begin position="363"/>
        <end position="385"/>
    </location>
</feature>
<sequence>MMHSVGNRIKNAFVSVEQFVLKFRGAVLAVGYVLKGTTSAPGEETSKPILEESDNLYDAAVENSQQSIFQAYVANYNGTTCLQQACARSSTSCCTCTHSIVSFTRRILSFLLNLLCYPFVPCVAAFLPKTFKSIGYTNYNKHPCNTEMCCYLCKVHEEKSICKFCCAQHCLLIWASLLLAVGCLILWNLTQDTSVMIQVLLYFENINQVTSVFLFIILFTLVSFPMLWGYVILNLAAGYLYGFFLSIPVVVFSVTFGVAVAHIICKKYFSTCVMKLLQRRSNFNQIEAILQVIEGSSGLKVVALTRLTPIPFGFQNGLFAVSNISLRYYVLASNIGLLPTQVLNCYIGSTFRSMDQLMKQNSAGGYMLFFLQLFHIFPLWCHFSFQGGNWNWFNDLCDTTCPKRIGDSTAKLINNSGTNIS</sequence>
<keyword evidence="4" id="KW-1185">Reference proteome</keyword>
<feature type="transmembrane region" description="Helical" evidence="1">
    <location>
        <begin position="239"/>
        <end position="265"/>
    </location>
</feature>
<evidence type="ECO:0000313" key="4">
    <source>
        <dbReference type="Proteomes" id="UP001642483"/>
    </source>
</evidence>
<dbReference type="InterPro" id="IPR053069">
    <property type="entry name" value="TVP38/TMEM64"/>
</dbReference>
<dbReference type="PANTHER" id="PTHR46593">
    <property type="entry name" value="TRANSMEMBRANE PROTEIN 64"/>
    <property type="match status" value="1"/>
</dbReference>
<evidence type="ECO:0000256" key="1">
    <source>
        <dbReference type="SAM" id="Phobius"/>
    </source>
</evidence>
<reference evidence="3 4" key="1">
    <citation type="submission" date="2024-02" db="EMBL/GenBank/DDBJ databases">
        <authorList>
            <person name="Daric V."/>
            <person name="Darras S."/>
        </authorList>
    </citation>
    <scope>NUCLEOTIDE SEQUENCE [LARGE SCALE GENOMIC DNA]</scope>
</reference>
<organism evidence="3 4">
    <name type="scientific">Clavelina lepadiformis</name>
    <name type="common">Light-bulb sea squirt</name>
    <name type="synonym">Ascidia lepadiformis</name>
    <dbReference type="NCBI Taxonomy" id="159417"/>
    <lineage>
        <taxon>Eukaryota</taxon>
        <taxon>Metazoa</taxon>
        <taxon>Chordata</taxon>
        <taxon>Tunicata</taxon>
        <taxon>Ascidiacea</taxon>
        <taxon>Aplousobranchia</taxon>
        <taxon>Clavelinidae</taxon>
        <taxon>Clavelina</taxon>
    </lineage>
</organism>
<name>A0ABP0FYH2_CLALP</name>
<dbReference type="PANTHER" id="PTHR46593:SF1">
    <property type="entry name" value="TRANSMEMBRANE PROTEIN 64"/>
    <property type="match status" value="1"/>
</dbReference>
<feature type="transmembrane region" description="Helical" evidence="1">
    <location>
        <begin position="211"/>
        <end position="233"/>
    </location>
</feature>
<gene>
    <name evidence="3" type="ORF">CVLEPA_LOCUS15618</name>
</gene>
<dbReference type="InterPro" id="IPR032816">
    <property type="entry name" value="VTT_dom"/>
</dbReference>
<comment type="caution">
    <text evidence="3">The sequence shown here is derived from an EMBL/GenBank/DDBJ whole genome shotgun (WGS) entry which is preliminary data.</text>
</comment>
<protein>
    <recommendedName>
        <fullName evidence="2">VTT domain-containing protein</fullName>
    </recommendedName>
</protein>
<proteinExistence type="predicted"/>
<feature type="transmembrane region" description="Helical" evidence="1">
    <location>
        <begin position="171"/>
        <end position="190"/>
    </location>
</feature>
<feature type="domain" description="VTT" evidence="2">
    <location>
        <begin position="230"/>
        <end position="349"/>
    </location>
</feature>
<evidence type="ECO:0000259" key="2">
    <source>
        <dbReference type="Pfam" id="PF09335"/>
    </source>
</evidence>
<keyword evidence="1" id="KW-0812">Transmembrane</keyword>
<dbReference type="Pfam" id="PF09335">
    <property type="entry name" value="VTT_dom"/>
    <property type="match status" value="1"/>
</dbReference>
<keyword evidence="1" id="KW-0472">Membrane</keyword>
<keyword evidence="1" id="KW-1133">Transmembrane helix</keyword>
<dbReference type="EMBL" id="CAWYQH010000098">
    <property type="protein sequence ID" value="CAK8684637.1"/>
    <property type="molecule type" value="Genomic_DNA"/>
</dbReference>